<evidence type="ECO:0008006" key="3">
    <source>
        <dbReference type="Google" id="ProtNLM"/>
    </source>
</evidence>
<name>A0A9N8J5C5_9FLAO</name>
<evidence type="ECO:0000313" key="2">
    <source>
        <dbReference type="Proteomes" id="UP000533639"/>
    </source>
</evidence>
<proteinExistence type="predicted"/>
<evidence type="ECO:0000313" key="1">
    <source>
        <dbReference type="EMBL" id="CAC9975836.1"/>
    </source>
</evidence>
<sequence length="232" mass="27520">MSNLTQQNSENIQVLEIRNYLLKPNLTNKFRDYFHSKFVTPMNELGGYTLGEFKIDNTNDRFVWFRGFTDMKTRLEFLNDFYVNSAIWKEYGKGANEMMINSDNVYLLRPLKEDINSEQLKTDKTFTVVDFYICNNTLEKVIELFETTYIPFLKNLKIEDITLWVSEMAENDFPRLPVFQDKNLLVSITHYKDENEFYAKQKEIDSMPAYLKNSMQELITIQNQLVLLNLDS</sequence>
<dbReference type="InterPro" id="IPR011008">
    <property type="entry name" value="Dimeric_a/b-barrel"/>
</dbReference>
<accession>A0A9N8J5C5</accession>
<dbReference type="EMBL" id="CAIJDE010000055">
    <property type="protein sequence ID" value="CAC9975836.1"/>
    <property type="molecule type" value="Genomic_DNA"/>
</dbReference>
<comment type="caution">
    <text evidence="1">The sequence shown here is derived from an EMBL/GenBank/DDBJ whole genome shotgun (WGS) entry which is preliminary data.</text>
</comment>
<dbReference type="AlphaFoldDB" id="A0A9N8J5C5"/>
<organism evidence="1 2">
    <name type="scientific">Flavobacterium panici</name>
    <dbReference type="NCBI Taxonomy" id="2654843"/>
    <lineage>
        <taxon>Bacteria</taxon>
        <taxon>Pseudomonadati</taxon>
        <taxon>Bacteroidota</taxon>
        <taxon>Flavobacteriia</taxon>
        <taxon>Flavobacteriales</taxon>
        <taxon>Flavobacteriaceae</taxon>
        <taxon>Flavobacterium</taxon>
    </lineage>
</organism>
<reference evidence="1 2" key="1">
    <citation type="submission" date="2020-06" db="EMBL/GenBank/DDBJ databases">
        <authorList>
            <person name="Criscuolo A."/>
        </authorList>
    </citation>
    <scope>NUCLEOTIDE SEQUENCE [LARGE SCALE GENOMIC DNA]</scope>
    <source>
        <strain evidence="1">PXU-55</strain>
    </source>
</reference>
<dbReference type="RefSeq" id="WP_180859830.1">
    <property type="nucleotide sequence ID" value="NZ_CAIJDE010000055.1"/>
</dbReference>
<dbReference type="SUPFAM" id="SSF54909">
    <property type="entry name" value="Dimeric alpha+beta barrel"/>
    <property type="match status" value="1"/>
</dbReference>
<protein>
    <recommendedName>
        <fullName evidence="3">NIPSNAP domain-containing protein</fullName>
    </recommendedName>
</protein>
<gene>
    <name evidence="1" type="ORF">FLAPXU55_03556</name>
</gene>
<dbReference type="Gene3D" id="3.30.70.100">
    <property type="match status" value="1"/>
</dbReference>
<keyword evidence="2" id="KW-1185">Reference proteome</keyword>
<dbReference type="Proteomes" id="UP000533639">
    <property type="component" value="Unassembled WGS sequence"/>
</dbReference>